<gene>
    <name evidence="3" type="ORF">g.10335</name>
</gene>
<name>A0A1B6ETL7_9HEMI</name>
<proteinExistence type="predicted"/>
<dbReference type="AlphaFoldDB" id="A0A1B6ETL7"/>
<evidence type="ECO:0000256" key="1">
    <source>
        <dbReference type="SAM" id="MobiDB-lite"/>
    </source>
</evidence>
<evidence type="ECO:0000259" key="2">
    <source>
        <dbReference type="Pfam" id="PF15923"/>
    </source>
</evidence>
<sequence>MESNAANMKKNPACNRSKPPPVRSSYLGGKLRNHLTVDRPGFHPPPGIENTNRLLSMSENPEITETVDNICALKASSKEVTECMSGWLTFIQMLKGLCSAGAQLSHCLGTLAGQSATCQTRAAQCQAMWEHLSSATTAATAVVKNQAVTALQEAHTGPDIDTDQADTNQQVVCNGLVTLVNLQYQFSLACCECLSGLAECHCVPPHADPDTHAVARCYTRLPPPPPPQRRWSEVGAGAEGRVGEGARRWSMPWKLSLPTTASDRSRSTTPDAIWHTALASQEELQDVIALLSMKPGPQGHHLPGVTLTRAVEPMTSRCSSHRGSWWGEGEEPEVAGMLASRKSSSSTDCSSCYSLHSRTSTSGSDELTHGQRSHLYSMWSGSDLPFIKLPESTENPDT</sequence>
<reference evidence="3" key="1">
    <citation type="submission" date="2015-11" db="EMBL/GenBank/DDBJ databases">
        <title>De novo transcriptome assembly of four potential Pierce s Disease insect vectors from Arizona vineyards.</title>
        <authorList>
            <person name="Tassone E.E."/>
        </authorList>
    </citation>
    <scope>NUCLEOTIDE SEQUENCE</scope>
</reference>
<feature type="region of interest" description="Disordered" evidence="1">
    <location>
        <begin position="1"/>
        <end position="25"/>
    </location>
</feature>
<evidence type="ECO:0000313" key="3">
    <source>
        <dbReference type="EMBL" id="JAS41296.1"/>
    </source>
</evidence>
<organism evidence="3">
    <name type="scientific">Cuerna arida</name>
    <dbReference type="NCBI Taxonomy" id="1464854"/>
    <lineage>
        <taxon>Eukaryota</taxon>
        <taxon>Metazoa</taxon>
        <taxon>Ecdysozoa</taxon>
        <taxon>Arthropoda</taxon>
        <taxon>Hexapoda</taxon>
        <taxon>Insecta</taxon>
        <taxon>Pterygota</taxon>
        <taxon>Neoptera</taxon>
        <taxon>Paraneoptera</taxon>
        <taxon>Hemiptera</taxon>
        <taxon>Auchenorrhyncha</taxon>
        <taxon>Membracoidea</taxon>
        <taxon>Cicadellidae</taxon>
        <taxon>Cicadellinae</taxon>
        <taxon>Proconiini</taxon>
        <taxon>Cuerna</taxon>
    </lineage>
</organism>
<dbReference type="EMBL" id="GECZ01028473">
    <property type="protein sequence ID" value="JAS41296.1"/>
    <property type="molecule type" value="Transcribed_RNA"/>
</dbReference>
<dbReference type="Pfam" id="PF15923">
    <property type="entry name" value="DUF4745"/>
    <property type="match status" value="1"/>
</dbReference>
<protein>
    <recommendedName>
        <fullName evidence="2">DUF4745 domain-containing protein</fullName>
    </recommendedName>
</protein>
<feature type="domain" description="DUF4745" evidence="2">
    <location>
        <begin position="72"/>
        <end position="192"/>
    </location>
</feature>
<accession>A0A1B6ETL7</accession>
<dbReference type="InterPro" id="IPR031813">
    <property type="entry name" value="DUF4745"/>
</dbReference>